<dbReference type="AlphaFoldDB" id="A0A0U2U884"/>
<protein>
    <submittedName>
        <fullName evidence="1">Uncharacterized protein</fullName>
    </submittedName>
</protein>
<reference evidence="1 2" key="1">
    <citation type="submission" date="2015-12" db="EMBL/GenBank/DDBJ databases">
        <title>Complete genome of Roseateles depolymerans KCTC 42856.</title>
        <authorList>
            <person name="Kim K.M."/>
        </authorList>
    </citation>
    <scope>NUCLEOTIDE SEQUENCE [LARGE SCALE GENOMIC DNA]</scope>
    <source>
        <strain evidence="1 2">KCTC 42856</strain>
    </source>
</reference>
<accession>A0A0U2U884</accession>
<dbReference type="STRING" id="76731.RD2015_3739"/>
<gene>
    <name evidence="1" type="ORF">RD2015_3739</name>
</gene>
<keyword evidence="2" id="KW-1185">Reference proteome</keyword>
<evidence type="ECO:0000313" key="2">
    <source>
        <dbReference type="Proteomes" id="UP000060699"/>
    </source>
</evidence>
<dbReference type="Proteomes" id="UP000060699">
    <property type="component" value="Chromosome"/>
</dbReference>
<dbReference type="RefSeq" id="WP_058936194.1">
    <property type="nucleotide sequence ID" value="NZ_CP013729.1"/>
</dbReference>
<dbReference type="EMBL" id="CP013729">
    <property type="protein sequence ID" value="ALV08193.1"/>
    <property type="molecule type" value="Genomic_DNA"/>
</dbReference>
<name>A0A0U2U884_9BURK</name>
<evidence type="ECO:0000313" key="1">
    <source>
        <dbReference type="EMBL" id="ALV08193.1"/>
    </source>
</evidence>
<dbReference type="KEGG" id="rdp:RD2015_3739"/>
<proteinExistence type="predicted"/>
<sequence>MQATPIPPHLLPESAHGAYGWVPDLGLTVSGPAAMDDLWQLEALMTDQGMKLQATRMVYDRSYALDRLACAYARGDETLRDLAQRIFDSFQRRGEWIGLAH</sequence>
<organism evidence="1 2">
    <name type="scientific">Roseateles depolymerans</name>
    <dbReference type="NCBI Taxonomy" id="76731"/>
    <lineage>
        <taxon>Bacteria</taxon>
        <taxon>Pseudomonadati</taxon>
        <taxon>Pseudomonadota</taxon>
        <taxon>Betaproteobacteria</taxon>
        <taxon>Burkholderiales</taxon>
        <taxon>Sphaerotilaceae</taxon>
        <taxon>Roseateles</taxon>
    </lineage>
</organism>
<dbReference type="OrthoDB" id="9157000at2"/>